<dbReference type="AlphaFoldDB" id="A0A2N1IJV3"/>
<dbReference type="RefSeq" id="WP_021784736.1">
    <property type="nucleotide sequence ID" value="NZ_KK214942.1"/>
</dbReference>
<dbReference type="GO" id="GO:0016747">
    <property type="term" value="F:acyltransferase activity, transferring groups other than amino-acyl groups"/>
    <property type="evidence" value="ECO:0007669"/>
    <property type="project" value="InterPro"/>
</dbReference>
<dbReference type="SUPFAM" id="SSF55729">
    <property type="entry name" value="Acyl-CoA N-acyltransferases (Nat)"/>
    <property type="match status" value="1"/>
</dbReference>
<dbReference type="EMBL" id="PJCG01000082">
    <property type="protein sequence ID" value="PKI18533.1"/>
    <property type="molecule type" value="Genomic_DNA"/>
</dbReference>
<comment type="caution">
    <text evidence="3">The sequence shown here is derived from an EMBL/GenBank/DDBJ whole genome shotgun (WGS) entry which is preliminary data.</text>
</comment>
<proteinExistence type="predicted"/>
<dbReference type="PROSITE" id="PS51186">
    <property type="entry name" value="GNAT"/>
    <property type="match status" value="1"/>
</dbReference>
<evidence type="ECO:0000256" key="1">
    <source>
        <dbReference type="ARBA" id="ARBA00022679"/>
    </source>
</evidence>
<protein>
    <submittedName>
        <fullName evidence="3">N-acetyltransferase</fullName>
    </submittedName>
</protein>
<dbReference type="InterPro" id="IPR000182">
    <property type="entry name" value="GNAT_dom"/>
</dbReference>
<sequence length="173" mass="19033">MLIRPTLEQDIEWLPDVERSAAQAFVSWPALAWLAQGEVMDCSAHRAFVEAGGSWVAQDGAGCIVGFACARLADHALHLHEISVRQEAQGQGVGRQLLQQVVDAGRCAGVRELTLTTFVDVPWNAPFYARFGFEMLQESRLCERLQSILASEHAHGHSGRCAMRLRVSPPLTL</sequence>
<evidence type="ECO:0000313" key="3">
    <source>
        <dbReference type="EMBL" id="PKI18533.1"/>
    </source>
</evidence>
<evidence type="ECO:0000256" key="2">
    <source>
        <dbReference type="ARBA" id="ARBA00023315"/>
    </source>
</evidence>
<dbReference type="CDD" id="cd04301">
    <property type="entry name" value="NAT_SF"/>
    <property type="match status" value="1"/>
</dbReference>
<accession>A0A2N1IJV3</accession>
<evidence type="ECO:0000313" key="4">
    <source>
        <dbReference type="Proteomes" id="UP000233399"/>
    </source>
</evidence>
<dbReference type="PANTHER" id="PTHR43800">
    <property type="entry name" value="PEPTIDYL-LYSINE N-ACETYLTRANSFERASE YJAB"/>
    <property type="match status" value="1"/>
</dbReference>
<keyword evidence="2" id="KW-0012">Acyltransferase</keyword>
<reference evidence="3 4" key="1">
    <citation type="submission" date="2017-12" db="EMBL/GenBank/DDBJ databases">
        <title>Isolation and characterization of an aerobic denitrifying Pseudomonas monteilii CY06 from aquaculture ponds.</title>
        <authorList>
            <person name="Ma Q."/>
            <person name="Cai Y."/>
            <person name="He Z."/>
        </authorList>
    </citation>
    <scope>NUCLEOTIDE SEQUENCE [LARGE SCALE GENOMIC DNA]</scope>
    <source>
        <strain evidence="3 4">CY06</strain>
    </source>
</reference>
<dbReference type="Proteomes" id="UP000233399">
    <property type="component" value="Unassembled WGS sequence"/>
</dbReference>
<dbReference type="InterPro" id="IPR016181">
    <property type="entry name" value="Acyl_CoA_acyltransferase"/>
</dbReference>
<dbReference type="PANTHER" id="PTHR43800:SF1">
    <property type="entry name" value="PEPTIDYL-LYSINE N-ACETYLTRANSFERASE YJAB"/>
    <property type="match status" value="1"/>
</dbReference>
<name>A0A2N1IJV3_9PSED</name>
<organism evidence="3 4">
    <name type="scientific">Pseudomonas monteilii</name>
    <dbReference type="NCBI Taxonomy" id="76759"/>
    <lineage>
        <taxon>Bacteria</taxon>
        <taxon>Pseudomonadati</taxon>
        <taxon>Pseudomonadota</taxon>
        <taxon>Gammaproteobacteria</taxon>
        <taxon>Pseudomonadales</taxon>
        <taxon>Pseudomonadaceae</taxon>
        <taxon>Pseudomonas</taxon>
    </lineage>
</organism>
<dbReference type="Pfam" id="PF00583">
    <property type="entry name" value="Acetyltransf_1"/>
    <property type="match status" value="1"/>
</dbReference>
<gene>
    <name evidence="3" type="ORF">CXB65_26575</name>
</gene>
<keyword evidence="1 3" id="KW-0808">Transferase</keyword>
<dbReference type="Gene3D" id="3.40.630.30">
    <property type="match status" value="1"/>
</dbReference>